<dbReference type="EC" id="1.14.14.5" evidence="2 7"/>
<dbReference type="InterPro" id="IPR050172">
    <property type="entry name" value="SsuD_RutA_monooxygenase"/>
</dbReference>
<dbReference type="HAMAP" id="MF_01229">
    <property type="entry name" value="Alkanesulf_monooxygen"/>
    <property type="match status" value="1"/>
</dbReference>
<organism evidence="9 10">
    <name type="scientific">Terrilactibacillus tamarindi</name>
    <dbReference type="NCBI Taxonomy" id="2599694"/>
    <lineage>
        <taxon>Bacteria</taxon>
        <taxon>Bacillati</taxon>
        <taxon>Bacillota</taxon>
        <taxon>Bacilli</taxon>
        <taxon>Bacillales</taxon>
        <taxon>Bacillaceae</taxon>
        <taxon>Terrilactibacillus</taxon>
    </lineage>
</organism>
<dbReference type="Pfam" id="PF00296">
    <property type="entry name" value="Bac_luciferase"/>
    <property type="match status" value="1"/>
</dbReference>
<comment type="similarity">
    <text evidence="1 7">Belongs to the SsuD family.</text>
</comment>
<evidence type="ECO:0000313" key="9">
    <source>
        <dbReference type="EMBL" id="MTT32351.1"/>
    </source>
</evidence>
<evidence type="ECO:0000256" key="4">
    <source>
        <dbReference type="ARBA" id="ARBA00022643"/>
    </source>
</evidence>
<dbReference type="GO" id="GO:0008726">
    <property type="term" value="F:alkanesulfonate monooxygenase activity"/>
    <property type="evidence" value="ECO:0007669"/>
    <property type="project" value="UniProtKB-UniRule"/>
</dbReference>
<dbReference type="PANTHER" id="PTHR42847:SF4">
    <property type="entry name" value="ALKANESULFONATE MONOOXYGENASE-RELATED"/>
    <property type="match status" value="1"/>
</dbReference>
<dbReference type="GO" id="GO:0046306">
    <property type="term" value="P:alkanesulfonate catabolic process"/>
    <property type="evidence" value="ECO:0007669"/>
    <property type="project" value="TreeGrafter"/>
</dbReference>
<comment type="catalytic activity">
    <reaction evidence="7">
        <text>an alkanesulfonate + FMNH2 + O2 = an aldehyde + FMN + sulfite + H2O + 2 H(+)</text>
        <dbReference type="Rhea" id="RHEA:23064"/>
        <dbReference type="ChEBI" id="CHEBI:15377"/>
        <dbReference type="ChEBI" id="CHEBI:15378"/>
        <dbReference type="ChEBI" id="CHEBI:15379"/>
        <dbReference type="ChEBI" id="CHEBI:17359"/>
        <dbReference type="ChEBI" id="CHEBI:17478"/>
        <dbReference type="ChEBI" id="CHEBI:57618"/>
        <dbReference type="ChEBI" id="CHEBI:58210"/>
        <dbReference type="ChEBI" id="CHEBI:134249"/>
        <dbReference type="EC" id="1.14.14.5"/>
    </reaction>
</comment>
<evidence type="ECO:0000256" key="5">
    <source>
        <dbReference type="ARBA" id="ARBA00023002"/>
    </source>
</evidence>
<feature type="domain" description="Luciferase-like" evidence="8">
    <location>
        <begin position="1"/>
        <end position="327"/>
    </location>
</feature>
<dbReference type="InterPro" id="IPR019911">
    <property type="entry name" value="Alkanesulphonate_mOase_FMN-dep"/>
</dbReference>
<dbReference type="AlphaFoldDB" id="A0A6N8CQP5"/>
<dbReference type="Gene3D" id="3.20.20.30">
    <property type="entry name" value="Luciferase-like domain"/>
    <property type="match status" value="1"/>
</dbReference>
<dbReference type="InterPro" id="IPR011251">
    <property type="entry name" value="Luciferase-like_dom"/>
</dbReference>
<dbReference type="NCBIfam" id="NF001939">
    <property type="entry name" value="PRK00719.1"/>
    <property type="match status" value="1"/>
</dbReference>
<evidence type="ECO:0000256" key="3">
    <source>
        <dbReference type="ARBA" id="ARBA00022630"/>
    </source>
</evidence>
<dbReference type="PANTHER" id="PTHR42847">
    <property type="entry name" value="ALKANESULFONATE MONOOXYGENASE"/>
    <property type="match status" value="1"/>
</dbReference>
<comment type="function">
    <text evidence="7">Catalyzes the desulfonation of aliphatic sulfonates.</text>
</comment>
<keyword evidence="3 7" id="KW-0285">Flavoprotein</keyword>
<gene>
    <name evidence="7 9" type="primary">ssuD</name>
    <name evidence="9" type="ORF">GMB86_10070</name>
</gene>
<proteinExistence type="inferred from homology"/>
<evidence type="ECO:0000256" key="6">
    <source>
        <dbReference type="ARBA" id="ARBA00023033"/>
    </source>
</evidence>
<evidence type="ECO:0000259" key="8">
    <source>
        <dbReference type="Pfam" id="PF00296"/>
    </source>
</evidence>
<dbReference type="SUPFAM" id="SSF51679">
    <property type="entry name" value="Bacterial luciferase-like"/>
    <property type="match status" value="1"/>
</dbReference>
<dbReference type="Proteomes" id="UP000440978">
    <property type="component" value="Unassembled WGS sequence"/>
</dbReference>
<evidence type="ECO:0000256" key="2">
    <source>
        <dbReference type="ARBA" id="ARBA00012113"/>
    </source>
</evidence>
<sequence>MEILWFIPSHGDGRYLGTTKGGRTGEYRYFKQIAQAADNLGFKGVLIPTGKSCEDPWLLASALASETRDLRFLVAVRPGLMSPTLAARMTATLDRISGGRVLINVVAGGDPTELAGDGLFLKHDERYEATDEFLHVWEKLLQGEAVDLKGKHIHVEGANLLFPPIQKPHPPIYFGGSSEAGKIVAAKHSNVYLTWGEAPQEAAKKINEVKKLAEKEGRTVEFGIRLHVIVRETDKEAWEAAEKLIEHIDEKAIEKASSVLSRYDSVGQQRMSQLRADGNKSREKLEISPNLWAGVGLVRGGAGTALVGDPETVAQRILEYKELGFEHFVLSGYPHLEEAYRVAELLFPLLPLDGLKKDQAFTRGEIIGNDISPAFIKV</sequence>
<name>A0A6N8CQP5_9BACI</name>
<keyword evidence="5 7" id="KW-0560">Oxidoreductase</keyword>
<dbReference type="NCBIfam" id="TIGR03565">
    <property type="entry name" value="alk_sulf_monoox"/>
    <property type="match status" value="1"/>
</dbReference>
<dbReference type="OrthoDB" id="9814695at2"/>
<dbReference type="InterPro" id="IPR036661">
    <property type="entry name" value="Luciferase-like_sf"/>
</dbReference>
<reference evidence="9 10" key="1">
    <citation type="submission" date="2019-11" db="EMBL/GenBank/DDBJ databases">
        <title>Terrilactibacillus tamarindus sp. nov. BCM23-1 isolated from bark of Tamarindus indica.</title>
        <authorList>
            <person name="Kingkaew E."/>
            <person name="Tanasupawat S."/>
        </authorList>
    </citation>
    <scope>NUCLEOTIDE SEQUENCE [LARGE SCALE GENOMIC DNA]</scope>
    <source>
        <strain evidence="9 10">BCM23-1</strain>
    </source>
</reference>
<keyword evidence="6 7" id="KW-0503">Monooxygenase</keyword>
<protein>
    <recommendedName>
        <fullName evidence="2 7">Alkanesulfonate monooxygenase</fullName>
        <ecNumber evidence="2 7">1.14.14.5</ecNumber>
    </recommendedName>
    <alternativeName>
        <fullName evidence="7">FMNH2-dependent aliphatic sulfonate monooxygenase</fullName>
    </alternativeName>
</protein>
<evidence type="ECO:0000256" key="1">
    <source>
        <dbReference type="ARBA" id="ARBA00007044"/>
    </source>
</evidence>
<comment type="caution">
    <text evidence="9">The sequence shown here is derived from an EMBL/GenBank/DDBJ whole genome shotgun (WGS) entry which is preliminary data.</text>
</comment>
<keyword evidence="4 7" id="KW-0288">FMN</keyword>
<keyword evidence="10" id="KW-1185">Reference proteome</keyword>
<evidence type="ECO:0000256" key="7">
    <source>
        <dbReference type="HAMAP-Rule" id="MF_01229"/>
    </source>
</evidence>
<evidence type="ECO:0000313" key="10">
    <source>
        <dbReference type="Proteomes" id="UP000440978"/>
    </source>
</evidence>
<dbReference type="CDD" id="cd01094">
    <property type="entry name" value="Alkanesulfonate_monoxygenase"/>
    <property type="match status" value="1"/>
</dbReference>
<accession>A0A6N8CQP5</accession>
<dbReference type="RefSeq" id="WP_155219300.1">
    <property type="nucleotide sequence ID" value="NZ_WNHB01000015.1"/>
</dbReference>
<dbReference type="EMBL" id="WNHB01000015">
    <property type="protein sequence ID" value="MTT32351.1"/>
    <property type="molecule type" value="Genomic_DNA"/>
</dbReference>